<dbReference type="GO" id="GO:0006457">
    <property type="term" value="P:protein folding"/>
    <property type="evidence" value="ECO:0007669"/>
    <property type="project" value="UniProtKB-UniRule"/>
</dbReference>
<dbReference type="KEGG" id="fku:FGKAn22_06840"/>
<evidence type="ECO:0000259" key="5">
    <source>
        <dbReference type="PROSITE" id="PS50076"/>
    </source>
</evidence>
<keyword evidence="7" id="KW-1185">Reference proteome</keyword>
<evidence type="ECO:0000313" key="7">
    <source>
        <dbReference type="Proteomes" id="UP001319121"/>
    </source>
</evidence>
<dbReference type="AlphaFoldDB" id="A0AAN1VZX8"/>
<sequence>MQPSGFDLQQNHFQLFGLAQSFDIDAAQLDQHYRALQAQVHPDKSAHLSDAEQRLAMQRSTQVNEAYQTLRNPLRRARYLLTLHGVDTQEDTNTSMPLDFLMAQMEWREAIAEAQQAGDVAVLDGLEARLNRETRELETELEVKIDAEKNYADAAGLVRKLRFMEKLAEEIHSAYDAIDS</sequence>
<dbReference type="InterPro" id="IPR001623">
    <property type="entry name" value="DnaJ_domain"/>
</dbReference>
<dbReference type="InterPro" id="IPR009073">
    <property type="entry name" value="HscB_oligo_C"/>
</dbReference>
<dbReference type="SMART" id="SM00271">
    <property type="entry name" value="DnaJ"/>
    <property type="match status" value="1"/>
</dbReference>
<dbReference type="PANTHER" id="PTHR14021:SF15">
    <property type="entry name" value="IRON-SULFUR CLUSTER CO-CHAPERONE PROTEIN HSCB"/>
    <property type="match status" value="1"/>
</dbReference>
<keyword evidence="2 4" id="KW-0143">Chaperone</keyword>
<dbReference type="InterPro" id="IPR004640">
    <property type="entry name" value="HscB"/>
</dbReference>
<dbReference type="Gene3D" id="1.20.1280.20">
    <property type="entry name" value="HscB, C-terminal domain"/>
    <property type="match status" value="1"/>
</dbReference>
<gene>
    <name evidence="4 6" type="primary">hscB</name>
    <name evidence="6" type="ORF">FGKAn22_06840</name>
</gene>
<dbReference type="NCBIfam" id="TIGR00714">
    <property type="entry name" value="hscB"/>
    <property type="match status" value="1"/>
</dbReference>
<accession>A0AAN1VZX8</accession>
<evidence type="ECO:0000256" key="4">
    <source>
        <dbReference type="HAMAP-Rule" id="MF_00682"/>
    </source>
</evidence>
<dbReference type="CDD" id="cd06257">
    <property type="entry name" value="DnaJ"/>
    <property type="match status" value="1"/>
</dbReference>
<dbReference type="SUPFAM" id="SSF47144">
    <property type="entry name" value="HSC20 (HSCB), C-terminal oligomerisation domain"/>
    <property type="match status" value="1"/>
</dbReference>
<dbReference type="GO" id="GO:1990230">
    <property type="term" value="C:iron-sulfur cluster transfer complex"/>
    <property type="evidence" value="ECO:0007669"/>
    <property type="project" value="TreeGrafter"/>
</dbReference>
<comment type="similarity">
    <text evidence="1 4">Belongs to the HscB family.</text>
</comment>
<evidence type="ECO:0000256" key="1">
    <source>
        <dbReference type="ARBA" id="ARBA00010476"/>
    </source>
</evidence>
<dbReference type="Proteomes" id="UP001319121">
    <property type="component" value="Chromosome"/>
</dbReference>
<dbReference type="NCBIfam" id="NF002935">
    <property type="entry name" value="PRK03578.1"/>
    <property type="match status" value="1"/>
</dbReference>
<dbReference type="PROSITE" id="PS50076">
    <property type="entry name" value="DNAJ_2"/>
    <property type="match status" value="1"/>
</dbReference>
<dbReference type="GO" id="GO:0051087">
    <property type="term" value="F:protein-folding chaperone binding"/>
    <property type="evidence" value="ECO:0007669"/>
    <property type="project" value="InterPro"/>
</dbReference>
<dbReference type="RefSeq" id="WP_212786594.1">
    <property type="nucleotide sequence ID" value="NZ_AP019536.1"/>
</dbReference>
<organism evidence="6 7">
    <name type="scientific">Ferrigenium kumadai</name>
    <dbReference type="NCBI Taxonomy" id="1682490"/>
    <lineage>
        <taxon>Bacteria</taxon>
        <taxon>Pseudomonadati</taxon>
        <taxon>Pseudomonadota</taxon>
        <taxon>Betaproteobacteria</taxon>
        <taxon>Nitrosomonadales</taxon>
        <taxon>Gallionellaceae</taxon>
        <taxon>Ferrigenium</taxon>
    </lineage>
</organism>
<proteinExistence type="inferred from homology"/>
<dbReference type="HAMAP" id="MF_00682">
    <property type="entry name" value="HscB"/>
    <property type="match status" value="1"/>
</dbReference>
<feature type="domain" description="J" evidence="5">
    <location>
        <begin position="11"/>
        <end position="83"/>
    </location>
</feature>
<dbReference type="Pfam" id="PF00226">
    <property type="entry name" value="DnaJ"/>
    <property type="match status" value="1"/>
</dbReference>
<dbReference type="InterPro" id="IPR036386">
    <property type="entry name" value="HscB_C_sf"/>
</dbReference>
<comment type="subunit">
    <text evidence="4">Interacts with HscA and stimulates its ATPase activity.</text>
</comment>
<dbReference type="GO" id="GO:0001671">
    <property type="term" value="F:ATPase activator activity"/>
    <property type="evidence" value="ECO:0007669"/>
    <property type="project" value="InterPro"/>
</dbReference>
<protein>
    <recommendedName>
        <fullName evidence="4">Co-chaperone protein HscB homolog</fullName>
    </recommendedName>
</protein>
<dbReference type="Gene3D" id="1.10.287.110">
    <property type="entry name" value="DnaJ domain"/>
    <property type="match status" value="1"/>
</dbReference>
<evidence type="ECO:0000256" key="3">
    <source>
        <dbReference type="ARBA" id="ARBA00025596"/>
    </source>
</evidence>
<dbReference type="EMBL" id="AP019536">
    <property type="protein sequence ID" value="BBI98991.1"/>
    <property type="molecule type" value="Genomic_DNA"/>
</dbReference>
<dbReference type="GO" id="GO:0051259">
    <property type="term" value="P:protein complex oligomerization"/>
    <property type="evidence" value="ECO:0007669"/>
    <property type="project" value="InterPro"/>
</dbReference>
<evidence type="ECO:0000313" key="6">
    <source>
        <dbReference type="EMBL" id="BBI98991.1"/>
    </source>
</evidence>
<dbReference type="InterPro" id="IPR036869">
    <property type="entry name" value="J_dom_sf"/>
</dbReference>
<dbReference type="GO" id="GO:0044571">
    <property type="term" value="P:[2Fe-2S] cluster assembly"/>
    <property type="evidence" value="ECO:0007669"/>
    <property type="project" value="InterPro"/>
</dbReference>
<name>A0AAN1VZX8_9PROT</name>
<dbReference type="SUPFAM" id="SSF46565">
    <property type="entry name" value="Chaperone J-domain"/>
    <property type="match status" value="1"/>
</dbReference>
<dbReference type="PANTHER" id="PTHR14021">
    <property type="entry name" value="IRON-SULFUR CLUSTER CO-CHAPERONE PROTEIN HSCB"/>
    <property type="match status" value="1"/>
</dbReference>
<reference evidence="6 7" key="1">
    <citation type="submission" date="2019-03" db="EMBL/GenBank/DDBJ databases">
        <title>Complete genome sequence of Ferrigenium kumadai strain An22, a microaerophilic iron-oxidizing bacterium isolated from a paddy field soil.</title>
        <authorList>
            <person name="Watanabe T."/>
            <person name="Asakawa S."/>
        </authorList>
    </citation>
    <scope>NUCLEOTIDE SEQUENCE [LARGE SCALE GENOMIC DNA]</scope>
    <source>
        <strain evidence="6 7">An22</strain>
    </source>
</reference>
<evidence type="ECO:0000256" key="2">
    <source>
        <dbReference type="ARBA" id="ARBA00023186"/>
    </source>
</evidence>
<dbReference type="Pfam" id="PF07743">
    <property type="entry name" value="HSCB_C"/>
    <property type="match status" value="1"/>
</dbReference>
<comment type="function">
    <text evidence="3 4">Co-chaperone involved in the maturation of iron-sulfur cluster-containing proteins. Seems to help targeting proteins to be folded toward HscA.</text>
</comment>